<evidence type="ECO:0000313" key="2">
    <source>
        <dbReference type="EMBL" id="CDT87654.1"/>
    </source>
</evidence>
<dbReference type="RefSeq" id="WP_157373181.1">
    <property type="nucleotide sequence ID" value="NZ_LK933986.1"/>
</dbReference>
<evidence type="ECO:0000256" key="1">
    <source>
        <dbReference type="SAM" id="SignalP"/>
    </source>
</evidence>
<proteinExistence type="predicted"/>
<evidence type="ECO:0008006" key="4">
    <source>
        <dbReference type="Google" id="ProtNLM"/>
    </source>
</evidence>
<keyword evidence="3" id="KW-1185">Reference proteome</keyword>
<comment type="caution">
    <text evidence="2">The sequence shown here is derived from an EMBL/GenBank/DDBJ whole genome shotgun (WGS) entry which is preliminary data.</text>
</comment>
<reference evidence="2 3" key="1">
    <citation type="submission" date="2014-06" db="EMBL/GenBank/DDBJ databases">
        <authorList>
            <person name="Le Roux F."/>
        </authorList>
    </citation>
    <scope>NUCLEOTIDE SEQUENCE [LARGE SCALE GENOMIC DNA]</scope>
    <source>
        <strain evidence="2 3">J2-31</strain>
    </source>
</reference>
<keyword evidence="1" id="KW-0732">Signal</keyword>
<organism evidence="2 3">
    <name type="scientific">Vibrio coralliirubri</name>
    <dbReference type="NCBI Taxonomy" id="1516159"/>
    <lineage>
        <taxon>Bacteria</taxon>
        <taxon>Pseudomonadati</taxon>
        <taxon>Pseudomonadota</taxon>
        <taxon>Gammaproteobacteria</taxon>
        <taxon>Vibrionales</taxon>
        <taxon>Vibrionaceae</taxon>
        <taxon>Vibrio</taxon>
    </lineage>
</organism>
<evidence type="ECO:0000313" key="3">
    <source>
        <dbReference type="Proteomes" id="UP000041625"/>
    </source>
</evidence>
<feature type="chain" id="PRO_5041647330" description="Glycine zipper family protein" evidence="1">
    <location>
        <begin position="22"/>
        <end position="144"/>
    </location>
</feature>
<dbReference type="AlphaFoldDB" id="A0AA86XD55"/>
<dbReference type="EMBL" id="CCKJ01000044">
    <property type="protein sequence ID" value="CDT87654.1"/>
    <property type="molecule type" value="Genomic_DNA"/>
</dbReference>
<protein>
    <recommendedName>
        <fullName evidence="4">Glycine zipper family protein</fullName>
    </recommendedName>
</protein>
<name>A0AA86XD55_9VIBR</name>
<feature type="signal peptide" evidence="1">
    <location>
        <begin position="1"/>
        <end position="21"/>
    </location>
</feature>
<dbReference type="Proteomes" id="UP000041625">
    <property type="component" value="Unassembled WGS sequence"/>
</dbReference>
<sequence length="144" mass="14483">MNKRTKLLGLSLVMTSLSALASGGYITDPTTHISFNYDNVTLEVAQQELATCQGVAESTLTAPTETKKGSGVKGAAKGAAAGAAVGAISGGSGSDAAKTGAAIGVVSGRVSGRRAGAQAKEDNNAMYATVLRNCMIDKKYNALN</sequence>
<accession>A0AA86XD55</accession>
<gene>
    <name evidence="2" type="ORF">VCR31J2_1380090</name>
</gene>